<dbReference type="PROSITE" id="PS51740">
    <property type="entry name" value="SPOVT_ABRB"/>
    <property type="match status" value="1"/>
</dbReference>
<evidence type="ECO:0000259" key="3">
    <source>
        <dbReference type="PROSITE" id="PS51740"/>
    </source>
</evidence>
<dbReference type="InterPro" id="IPR037914">
    <property type="entry name" value="SpoVT-AbrB_sf"/>
</dbReference>
<evidence type="ECO:0000313" key="4">
    <source>
        <dbReference type="EMBL" id="MEV8468353.1"/>
    </source>
</evidence>
<comment type="caution">
    <text evidence="4">The sequence shown here is derived from an EMBL/GenBank/DDBJ whole genome shotgun (WGS) entry which is preliminary data.</text>
</comment>
<feature type="domain" description="SpoVT-AbrB" evidence="3">
    <location>
        <begin position="1"/>
        <end position="47"/>
    </location>
</feature>
<reference evidence="4 5" key="1">
    <citation type="submission" date="2024-07" db="EMBL/GenBank/DDBJ databases">
        <authorList>
            <person name="Kang M."/>
        </authorList>
    </citation>
    <scope>NUCLEOTIDE SEQUENCE [LARGE SCALE GENOMIC DNA]</scope>
    <source>
        <strain evidence="4 5">DFM31</strain>
    </source>
</reference>
<gene>
    <name evidence="4" type="ORF">AB0T83_16370</name>
</gene>
<evidence type="ECO:0000256" key="1">
    <source>
        <dbReference type="PROSITE-ProRule" id="PRU01076"/>
    </source>
</evidence>
<dbReference type="Gene3D" id="2.10.260.10">
    <property type="match status" value="1"/>
</dbReference>
<dbReference type="InterPro" id="IPR031848">
    <property type="entry name" value="PrlF_antitoxin"/>
</dbReference>
<dbReference type="RefSeq" id="WP_366194302.1">
    <property type="nucleotide sequence ID" value="NZ_JBFBVU010000026.1"/>
</dbReference>
<organism evidence="4 5">
    <name type="scientific">Meridianimarinicoccus marinus</name>
    <dbReference type="NCBI Taxonomy" id="3231483"/>
    <lineage>
        <taxon>Bacteria</taxon>
        <taxon>Pseudomonadati</taxon>
        <taxon>Pseudomonadota</taxon>
        <taxon>Alphaproteobacteria</taxon>
        <taxon>Rhodobacterales</taxon>
        <taxon>Paracoccaceae</taxon>
        <taxon>Meridianimarinicoccus</taxon>
    </lineage>
</organism>
<name>A0ABV3LA22_9RHOB</name>
<sequence>MQESTVTSRGQTTLPRQVRDALGLKPGDRIRYLVLDDGEVRILKPRPLSSLSGLLHRPGQPARSQEEIDAAIAAGATGED</sequence>
<dbReference type="NCBIfam" id="TIGR01439">
    <property type="entry name" value="lp_hng_hel_AbrB"/>
    <property type="match status" value="1"/>
</dbReference>
<dbReference type="Pfam" id="PF15937">
    <property type="entry name" value="PrlF_antitoxin"/>
    <property type="match status" value="1"/>
</dbReference>
<dbReference type="SMART" id="SM00966">
    <property type="entry name" value="SpoVT_AbrB"/>
    <property type="match status" value="1"/>
</dbReference>
<feature type="region of interest" description="Disordered" evidence="2">
    <location>
        <begin position="53"/>
        <end position="80"/>
    </location>
</feature>
<evidence type="ECO:0000256" key="2">
    <source>
        <dbReference type="SAM" id="MobiDB-lite"/>
    </source>
</evidence>
<dbReference type="SUPFAM" id="SSF89447">
    <property type="entry name" value="AbrB/MazE/MraZ-like"/>
    <property type="match status" value="1"/>
</dbReference>
<accession>A0ABV3LA22</accession>
<proteinExistence type="predicted"/>
<evidence type="ECO:0000313" key="5">
    <source>
        <dbReference type="Proteomes" id="UP001553161"/>
    </source>
</evidence>
<protein>
    <submittedName>
        <fullName evidence="4">Type II toxin-antitoxin system PrlF family antitoxin</fullName>
    </submittedName>
</protein>
<dbReference type="InterPro" id="IPR007159">
    <property type="entry name" value="SpoVT-AbrB_dom"/>
</dbReference>
<dbReference type="EMBL" id="JBFBVU010000026">
    <property type="protein sequence ID" value="MEV8468353.1"/>
    <property type="molecule type" value="Genomic_DNA"/>
</dbReference>
<dbReference type="Proteomes" id="UP001553161">
    <property type="component" value="Unassembled WGS sequence"/>
</dbReference>
<keyword evidence="1" id="KW-0238">DNA-binding</keyword>
<keyword evidence="5" id="KW-1185">Reference proteome</keyword>